<dbReference type="Proteomes" id="UP001055149">
    <property type="component" value="Unassembled WGS sequence"/>
</dbReference>
<name>A0ABQ5JHZ0_9LACO</name>
<accession>A0ABQ5JHZ0</accession>
<evidence type="ECO:0000313" key="2">
    <source>
        <dbReference type="Proteomes" id="UP001055149"/>
    </source>
</evidence>
<keyword evidence="2" id="KW-1185">Reference proteome</keyword>
<evidence type="ECO:0000313" key="1">
    <source>
        <dbReference type="EMBL" id="GKS81318.1"/>
    </source>
</evidence>
<protein>
    <submittedName>
        <fullName evidence="1">Uncharacterized protein</fullName>
    </submittedName>
</protein>
<dbReference type="EMBL" id="BQXH01000007">
    <property type="protein sequence ID" value="GKS81318.1"/>
    <property type="molecule type" value="Genomic_DNA"/>
</dbReference>
<organism evidence="1 2">
    <name type="scientific">Ligilactobacillus pabuli</name>
    <dbReference type="NCBI Taxonomy" id="2886039"/>
    <lineage>
        <taxon>Bacteria</taxon>
        <taxon>Bacillati</taxon>
        <taxon>Bacillota</taxon>
        <taxon>Bacilli</taxon>
        <taxon>Lactobacillales</taxon>
        <taxon>Lactobacillaceae</taxon>
        <taxon>Ligilactobacillus</taxon>
    </lineage>
</organism>
<comment type="caution">
    <text evidence="1">The sequence shown here is derived from an EMBL/GenBank/DDBJ whole genome shotgun (WGS) entry which is preliminary data.</text>
</comment>
<gene>
    <name evidence="1" type="ORF">LPAF129_10040</name>
</gene>
<reference evidence="1" key="1">
    <citation type="journal article" date="2022" name="Int. J. Syst. Evol. Microbiol.">
        <title>A novel species of lactic acid bacteria, Ligilactobacillus pabuli sp. nov., isolated from alfalfa silage.</title>
        <authorList>
            <person name="Tohno M."/>
            <person name="Tanizawa Y."/>
            <person name="Sawada H."/>
            <person name="Sakamoto M."/>
            <person name="Ohkuma M."/>
            <person name="Kobayashi H."/>
        </authorList>
    </citation>
    <scope>NUCLEOTIDE SEQUENCE</scope>
    <source>
        <strain evidence="1">AF129</strain>
    </source>
</reference>
<sequence length="114" mass="13507">MADIEEIKSILKSIRKRRNKWRMSNRSKNIATLRYLGITDEVAFDSIYNQLRYYDYVRGPEPDNHPKPIPGDIWIFGLVISDEECYLKFQDKPSGIVMWISIHKAIRPLSFPYK</sequence>
<proteinExistence type="predicted"/>
<dbReference type="RefSeq" id="WP_244055073.1">
    <property type="nucleotide sequence ID" value="NZ_BQXH01000007.1"/>
</dbReference>